<keyword evidence="2" id="KW-1185">Reference proteome</keyword>
<evidence type="ECO:0000313" key="2">
    <source>
        <dbReference type="Proteomes" id="UP000279833"/>
    </source>
</evidence>
<evidence type="ECO:0000313" key="1">
    <source>
        <dbReference type="EMBL" id="VDP49043.1"/>
    </source>
</evidence>
<dbReference type="WBParaSite" id="SCUD_0001251001-mRNA-1">
    <property type="protein sequence ID" value="SCUD_0001251001-mRNA-1"/>
    <property type="gene ID" value="SCUD_0001251001"/>
</dbReference>
<accession>A0A183KBW9</accession>
<evidence type="ECO:0000313" key="3">
    <source>
        <dbReference type="WBParaSite" id="SCUD_0001251001-mRNA-1"/>
    </source>
</evidence>
<gene>
    <name evidence="1" type="ORF">SCUD_LOCUS12507</name>
</gene>
<dbReference type="AlphaFoldDB" id="A0A183KBW9"/>
<sequence length="37" mass="4526">MNGENRWVYVWVTKYLHIQVLNQSQDEYSTDSSFLHH</sequence>
<proteinExistence type="predicted"/>
<dbReference type="Proteomes" id="UP000279833">
    <property type="component" value="Unassembled WGS sequence"/>
</dbReference>
<reference evidence="3" key="1">
    <citation type="submission" date="2016-06" db="UniProtKB">
        <authorList>
            <consortium name="WormBaseParasite"/>
        </authorList>
    </citation>
    <scope>IDENTIFICATION</scope>
</reference>
<dbReference type="EMBL" id="UZAK01035169">
    <property type="protein sequence ID" value="VDP49043.1"/>
    <property type="molecule type" value="Genomic_DNA"/>
</dbReference>
<organism evidence="3">
    <name type="scientific">Schistosoma curassoni</name>
    <dbReference type="NCBI Taxonomy" id="6186"/>
    <lineage>
        <taxon>Eukaryota</taxon>
        <taxon>Metazoa</taxon>
        <taxon>Spiralia</taxon>
        <taxon>Lophotrochozoa</taxon>
        <taxon>Platyhelminthes</taxon>
        <taxon>Trematoda</taxon>
        <taxon>Digenea</taxon>
        <taxon>Strigeidida</taxon>
        <taxon>Schistosomatoidea</taxon>
        <taxon>Schistosomatidae</taxon>
        <taxon>Schistosoma</taxon>
    </lineage>
</organism>
<name>A0A183KBW9_9TREM</name>
<protein>
    <submittedName>
        <fullName evidence="1 3">Uncharacterized protein</fullName>
    </submittedName>
</protein>
<reference evidence="1 2" key="2">
    <citation type="submission" date="2018-11" db="EMBL/GenBank/DDBJ databases">
        <authorList>
            <consortium name="Pathogen Informatics"/>
        </authorList>
    </citation>
    <scope>NUCLEOTIDE SEQUENCE [LARGE SCALE GENOMIC DNA]</scope>
    <source>
        <strain evidence="1">Dakar</strain>
        <strain evidence="2">Dakar, Senegal</strain>
    </source>
</reference>